<evidence type="ECO:0000256" key="3">
    <source>
        <dbReference type="ARBA" id="ARBA00022670"/>
    </source>
</evidence>
<keyword evidence="3" id="KW-0645">Protease</keyword>
<dbReference type="RefSeq" id="WP_138190307.1">
    <property type="nucleotide sequence ID" value="NZ_VBWP01000002.1"/>
</dbReference>
<comment type="cofactor">
    <cofactor evidence="8">
        <name>a divalent metal cation</name>
        <dbReference type="ChEBI" id="CHEBI:60240"/>
    </cofactor>
    <text evidence="8">Binds 2 divalent metal cations per subunit.</text>
</comment>
<feature type="binding site" evidence="8">
    <location>
        <position position="70"/>
    </location>
    <ligand>
        <name>Zn(2+)</name>
        <dbReference type="ChEBI" id="CHEBI:29105"/>
        <label>1</label>
    </ligand>
</feature>
<dbReference type="SUPFAM" id="SSF101821">
    <property type="entry name" value="Aminopeptidase/glucanase lid domain"/>
    <property type="match status" value="1"/>
</dbReference>
<organism evidence="9 10">
    <name type="scientific">Culicoidibacter larvae</name>
    <dbReference type="NCBI Taxonomy" id="2579976"/>
    <lineage>
        <taxon>Bacteria</taxon>
        <taxon>Bacillati</taxon>
        <taxon>Bacillota</taxon>
        <taxon>Culicoidibacteria</taxon>
        <taxon>Culicoidibacterales</taxon>
        <taxon>Culicoidibacteraceae</taxon>
        <taxon>Culicoidibacter</taxon>
    </lineage>
</organism>
<dbReference type="Gene3D" id="2.40.30.40">
    <property type="entry name" value="Peptidase M42, domain 2"/>
    <property type="match status" value="1"/>
</dbReference>
<dbReference type="Pfam" id="PF05343">
    <property type="entry name" value="Peptidase_M42"/>
    <property type="match status" value="1"/>
</dbReference>
<evidence type="ECO:0000256" key="8">
    <source>
        <dbReference type="PIRSR" id="PIRSR001123-2"/>
    </source>
</evidence>
<dbReference type="PANTHER" id="PTHR32481:SF0">
    <property type="entry name" value="AMINOPEPTIDASE YPDE-RELATED"/>
    <property type="match status" value="1"/>
</dbReference>
<feature type="binding site" evidence="8">
    <location>
        <position position="185"/>
    </location>
    <ligand>
        <name>Zn(2+)</name>
        <dbReference type="ChEBI" id="CHEBI:29105"/>
        <label>2</label>
    </ligand>
</feature>
<gene>
    <name evidence="9" type="ORF">FEZ08_03390</name>
</gene>
<feature type="binding site" evidence="8">
    <location>
        <position position="185"/>
    </location>
    <ligand>
        <name>Zn(2+)</name>
        <dbReference type="ChEBI" id="CHEBI:29105"/>
        <label>1</label>
    </ligand>
</feature>
<sequence>MEQWQLQQLEELSQIPGVSGHEDLVRDYMLEKLTAHTSTIERDRLGSVFGVLLPEDSARDTGLKIMLAGHMDEVGFMVTRITENGMLKVQTIGGWWNQTLLGKRVTVYTRDNEAVPGTFGSVPTHLLTDEQRNKPIDFPQMFIDIGATSKDEVLAFGVRPGDQVIMDGSYVQMKNPKRLMAKAWDNRVGCALTLDVFSYFAERRDILPATLYGGATVQEEVGLRGAKTAAAMIKPDLALVVDCSPANDSSGDKEQFGQLGKGVLLRVHDRSMIPSQPMIAWAHELLEKHDITFQYFISPGGTDAGNVHMSGEGVPTLAICLPARYIHANSSIIDSDDYLAARQLLIAFIEEFSTARFEQLTFKK</sequence>
<dbReference type="Gene3D" id="3.40.630.10">
    <property type="entry name" value="Zn peptidases"/>
    <property type="match status" value="1"/>
</dbReference>
<dbReference type="GO" id="GO:0046872">
    <property type="term" value="F:metal ion binding"/>
    <property type="evidence" value="ECO:0007669"/>
    <property type="project" value="UniProtKB-UniRule"/>
</dbReference>
<feature type="active site" description="Proton acceptor" evidence="7">
    <location>
        <position position="219"/>
    </location>
</feature>
<reference evidence="9 10" key="1">
    <citation type="submission" date="2019-05" db="EMBL/GenBank/DDBJ databases">
        <title>Culicoidintestinum kansasii gen. nov., sp. nov. from the gastrointestinal tract of the biting midge, Culicoides sonorensis.</title>
        <authorList>
            <person name="Neupane S."/>
            <person name="Ghosh A."/>
            <person name="Gunther S."/>
            <person name="Martin K."/>
            <person name="Zurek L."/>
        </authorList>
    </citation>
    <scope>NUCLEOTIDE SEQUENCE [LARGE SCALE GENOMIC DNA]</scope>
    <source>
        <strain evidence="9 10">CS-1</strain>
    </source>
</reference>
<evidence type="ECO:0000256" key="1">
    <source>
        <dbReference type="ARBA" id="ARBA00006272"/>
    </source>
</evidence>
<dbReference type="FunCoup" id="A0A5R8QG41">
    <property type="interactions" value="53"/>
</dbReference>
<keyword evidence="10" id="KW-1185">Reference proteome</keyword>
<evidence type="ECO:0000256" key="4">
    <source>
        <dbReference type="ARBA" id="ARBA00022723"/>
    </source>
</evidence>
<comment type="similarity">
    <text evidence="1 6">Belongs to the peptidase M42 family.</text>
</comment>
<dbReference type="InParanoid" id="A0A5R8QG41"/>
<proteinExistence type="inferred from homology"/>
<evidence type="ECO:0000313" key="10">
    <source>
        <dbReference type="Proteomes" id="UP000306912"/>
    </source>
</evidence>
<feature type="binding site" evidence="8">
    <location>
        <position position="242"/>
    </location>
    <ligand>
        <name>Zn(2+)</name>
        <dbReference type="ChEBI" id="CHEBI:29105"/>
        <label>1</label>
    </ligand>
</feature>
<evidence type="ECO:0000256" key="2">
    <source>
        <dbReference type="ARBA" id="ARBA00022438"/>
    </source>
</evidence>
<dbReference type="CDD" id="cd05656">
    <property type="entry name" value="M42_Frv"/>
    <property type="match status" value="1"/>
</dbReference>
<dbReference type="PANTHER" id="PTHR32481">
    <property type="entry name" value="AMINOPEPTIDASE"/>
    <property type="match status" value="1"/>
</dbReference>
<protein>
    <submittedName>
        <fullName evidence="9">M42 family metallopeptidase</fullName>
    </submittedName>
</protein>
<accession>A0A5R8QG41</accession>
<feature type="binding site" evidence="8">
    <location>
        <position position="327"/>
    </location>
    <ligand>
        <name>Zn(2+)</name>
        <dbReference type="ChEBI" id="CHEBI:29105"/>
        <label>2</label>
    </ligand>
</feature>
<dbReference type="PIRSF" id="PIRSF001123">
    <property type="entry name" value="PepA_GA"/>
    <property type="match status" value="1"/>
</dbReference>
<dbReference type="GO" id="GO:0004177">
    <property type="term" value="F:aminopeptidase activity"/>
    <property type="evidence" value="ECO:0007669"/>
    <property type="project" value="UniProtKB-UniRule"/>
</dbReference>
<comment type="caution">
    <text evidence="9">The sequence shown here is derived from an EMBL/GenBank/DDBJ whole genome shotgun (WGS) entry which is preliminary data.</text>
</comment>
<dbReference type="EMBL" id="VBWP01000002">
    <property type="protein sequence ID" value="TLG76670.1"/>
    <property type="molecule type" value="Genomic_DNA"/>
</dbReference>
<evidence type="ECO:0000313" key="9">
    <source>
        <dbReference type="EMBL" id="TLG76670.1"/>
    </source>
</evidence>
<evidence type="ECO:0000256" key="6">
    <source>
        <dbReference type="PIRNR" id="PIRNR001123"/>
    </source>
</evidence>
<dbReference type="AlphaFoldDB" id="A0A5R8QG41"/>
<dbReference type="GO" id="GO:0006508">
    <property type="term" value="P:proteolysis"/>
    <property type="evidence" value="ECO:0007669"/>
    <property type="project" value="UniProtKB-KW"/>
</dbReference>
<dbReference type="InterPro" id="IPR051464">
    <property type="entry name" value="Peptidase_M42_aminopept"/>
</dbReference>
<dbReference type="InterPro" id="IPR023367">
    <property type="entry name" value="Peptidase_M42_dom2"/>
</dbReference>
<dbReference type="Proteomes" id="UP000306912">
    <property type="component" value="Unassembled WGS sequence"/>
</dbReference>
<name>A0A5R8QG41_9FIRM</name>
<dbReference type="InterPro" id="IPR008007">
    <property type="entry name" value="Peptidase_M42"/>
</dbReference>
<feature type="binding site" evidence="8">
    <location>
        <position position="220"/>
    </location>
    <ligand>
        <name>Zn(2+)</name>
        <dbReference type="ChEBI" id="CHEBI:29105"/>
        <label>2</label>
    </ligand>
</feature>
<evidence type="ECO:0000256" key="5">
    <source>
        <dbReference type="ARBA" id="ARBA00022801"/>
    </source>
</evidence>
<keyword evidence="5" id="KW-0378">Hydrolase</keyword>
<evidence type="ECO:0000256" key="7">
    <source>
        <dbReference type="PIRSR" id="PIRSR001123-1"/>
    </source>
</evidence>
<dbReference type="OrthoDB" id="9772053at2"/>
<keyword evidence="2" id="KW-0031">Aminopeptidase</keyword>
<keyword evidence="4 8" id="KW-0479">Metal-binding</keyword>
<dbReference type="SUPFAM" id="SSF53187">
    <property type="entry name" value="Zn-dependent exopeptidases"/>
    <property type="match status" value="1"/>
</dbReference>